<dbReference type="Gene3D" id="3.40.220.10">
    <property type="entry name" value="Leucine Aminopeptidase, subunit E, domain 1"/>
    <property type="match status" value="1"/>
</dbReference>
<dbReference type="EMBL" id="RLIH01000003">
    <property type="protein sequence ID" value="RVU55379.1"/>
    <property type="molecule type" value="Genomic_DNA"/>
</dbReference>
<evidence type="ECO:0000259" key="1">
    <source>
        <dbReference type="PROSITE" id="PS51154"/>
    </source>
</evidence>
<dbReference type="SMART" id="SM00506">
    <property type="entry name" value="A1pp"/>
    <property type="match status" value="1"/>
</dbReference>
<dbReference type="InterPro" id="IPR043472">
    <property type="entry name" value="Macro_dom-like"/>
</dbReference>
<dbReference type="OrthoDB" id="6194521at2"/>
<dbReference type="CDD" id="cd02908">
    <property type="entry name" value="Macro_OAADPr_deacetylase"/>
    <property type="match status" value="1"/>
</dbReference>
<dbReference type="InterPro" id="IPR002589">
    <property type="entry name" value="Macro_dom"/>
</dbReference>
<reference evidence="2 3" key="1">
    <citation type="submission" date="2018-11" db="EMBL/GenBank/DDBJ databases">
        <title>Genome sequencing and assembly of Anaerosphaera sp. nov., GS7-6-2.</title>
        <authorList>
            <person name="Rettenmaier R."/>
            <person name="Liebl W."/>
            <person name="Zverlov V."/>
        </authorList>
    </citation>
    <scope>NUCLEOTIDE SEQUENCE [LARGE SCALE GENOMIC DNA]</scope>
    <source>
        <strain evidence="2 3">GS7-6-2</strain>
    </source>
</reference>
<dbReference type="Proteomes" id="UP000288812">
    <property type="component" value="Unassembled WGS sequence"/>
</dbReference>
<dbReference type="PANTHER" id="PTHR11106">
    <property type="entry name" value="GANGLIOSIDE INDUCED DIFFERENTIATION ASSOCIATED PROTEIN 2-RELATED"/>
    <property type="match status" value="1"/>
</dbReference>
<dbReference type="SUPFAM" id="SSF52949">
    <property type="entry name" value="Macro domain-like"/>
    <property type="match status" value="1"/>
</dbReference>
<gene>
    <name evidence="2" type="ORF">EF514_03660</name>
</gene>
<evidence type="ECO:0000313" key="2">
    <source>
        <dbReference type="EMBL" id="RVU55379.1"/>
    </source>
</evidence>
<feature type="domain" description="Macro" evidence="1">
    <location>
        <begin position="1"/>
        <end position="153"/>
    </location>
</feature>
<keyword evidence="3" id="KW-1185">Reference proteome</keyword>
<evidence type="ECO:0000313" key="3">
    <source>
        <dbReference type="Proteomes" id="UP000288812"/>
    </source>
</evidence>
<dbReference type="PANTHER" id="PTHR11106:SF27">
    <property type="entry name" value="MACRO DOMAIN-CONTAINING PROTEIN"/>
    <property type="match status" value="1"/>
</dbReference>
<dbReference type="RefSeq" id="WP_127723936.1">
    <property type="nucleotide sequence ID" value="NZ_RLIH01000003.1"/>
</dbReference>
<comment type="caution">
    <text evidence="2">The sequence shown here is derived from an EMBL/GenBank/DDBJ whole genome shotgun (WGS) entry which is preliminary data.</text>
</comment>
<dbReference type="PROSITE" id="PS51154">
    <property type="entry name" value="MACRO"/>
    <property type="match status" value="1"/>
</dbReference>
<dbReference type="Pfam" id="PF01661">
    <property type="entry name" value="Macro"/>
    <property type="match status" value="1"/>
</dbReference>
<proteinExistence type="predicted"/>
<name>A0A437S8F6_9FIRM</name>
<organism evidence="2 3">
    <name type="scientific">Anaerosphaera multitolerans</name>
    <dbReference type="NCBI Taxonomy" id="2487351"/>
    <lineage>
        <taxon>Bacteria</taxon>
        <taxon>Bacillati</taxon>
        <taxon>Bacillota</taxon>
        <taxon>Tissierellia</taxon>
        <taxon>Tissierellales</taxon>
        <taxon>Peptoniphilaceae</taxon>
        <taxon>Anaerosphaera</taxon>
    </lineage>
</organism>
<accession>A0A437S8F6</accession>
<protein>
    <submittedName>
        <fullName evidence="2">RNase III inhibitor</fullName>
    </submittedName>
</protein>
<dbReference type="AlphaFoldDB" id="A0A437S8F6"/>
<sequence>MLEILHGDILDFRGDAIVNAANSGLKMGSGVCGAIFKAAGAEELQRECDLIGYCNTGEAVITKGYKLKVKNIIHTVGPMYQGGDKGEEELLKKAYINSLKLAKENNIKSIAFPLISSGIYGYPYDDALKVAKAAINEFLDEFDMDVYLILKGA</sequence>